<evidence type="ECO:0000256" key="3">
    <source>
        <dbReference type="ARBA" id="ARBA00022664"/>
    </source>
</evidence>
<comment type="similarity">
    <text evidence="2">Belongs to the ISY1 family.</text>
</comment>
<dbReference type="AlphaFoldDB" id="A0AAJ6CIJ0"/>
<keyword evidence="4" id="KW-0747">Spliceosome</keyword>
<evidence type="ECO:0000256" key="1">
    <source>
        <dbReference type="ARBA" id="ARBA00004123"/>
    </source>
</evidence>
<proteinExistence type="inferred from homology"/>
<gene>
    <name evidence="7" type="primary">ISY1</name>
    <name evidence="7" type="ORF">MYAM1_001654</name>
</gene>
<keyword evidence="3" id="KW-0507">mRNA processing</keyword>
<evidence type="ECO:0000313" key="8">
    <source>
        <dbReference type="Proteomes" id="UP001219567"/>
    </source>
</evidence>
<name>A0AAJ6CIJ0_9BASI</name>
<dbReference type="InterPro" id="IPR029012">
    <property type="entry name" value="Helix_hairpin_bin_sf"/>
</dbReference>
<keyword evidence="6" id="KW-0539">Nucleus</keyword>
<protein>
    <submittedName>
        <fullName evidence="7">NineTeen Complex (NTC) component</fullName>
    </submittedName>
</protein>
<dbReference type="SUPFAM" id="SSF140102">
    <property type="entry name" value="ISY1 domain-like"/>
    <property type="match status" value="1"/>
</dbReference>
<evidence type="ECO:0000256" key="5">
    <source>
        <dbReference type="ARBA" id="ARBA00023187"/>
    </source>
</evidence>
<evidence type="ECO:0000256" key="6">
    <source>
        <dbReference type="ARBA" id="ARBA00023242"/>
    </source>
</evidence>
<evidence type="ECO:0000256" key="4">
    <source>
        <dbReference type="ARBA" id="ARBA00022728"/>
    </source>
</evidence>
<dbReference type="PANTHER" id="PTHR13021">
    <property type="entry name" value="PRE-MRNA-SPLICING FACTOR ISY1"/>
    <property type="match status" value="1"/>
</dbReference>
<comment type="subcellular location">
    <subcellularLocation>
        <location evidence="1">Nucleus</location>
    </subcellularLocation>
</comment>
<evidence type="ECO:0000313" key="7">
    <source>
        <dbReference type="EMBL" id="WFC98921.1"/>
    </source>
</evidence>
<accession>A0AAJ6CIJ0</accession>
<evidence type="ECO:0000256" key="2">
    <source>
        <dbReference type="ARBA" id="ARBA00007002"/>
    </source>
</evidence>
<dbReference type="GO" id="GO:0071014">
    <property type="term" value="C:post-mRNA release spliceosomal complex"/>
    <property type="evidence" value="ECO:0007669"/>
    <property type="project" value="UniProtKB-ARBA"/>
</dbReference>
<dbReference type="InterPro" id="IPR009360">
    <property type="entry name" value="Isy1"/>
</dbReference>
<keyword evidence="8" id="KW-1185">Reference proteome</keyword>
<dbReference type="Pfam" id="PF06246">
    <property type="entry name" value="Isy1"/>
    <property type="match status" value="1"/>
</dbReference>
<keyword evidence="5" id="KW-0508">mRNA splicing</keyword>
<dbReference type="GO" id="GO:0000974">
    <property type="term" value="C:Prp19 complex"/>
    <property type="evidence" value="ECO:0007669"/>
    <property type="project" value="UniProtKB-ARBA"/>
</dbReference>
<dbReference type="FunFam" id="1.10.287.660:FF:000001">
    <property type="entry name" value="pre-mRNA-splicing factor ISY1 homolog"/>
    <property type="match status" value="1"/>
</dbReference>
<dbReference type="Proteomes" id="UP001219567">
    <property type="component" value="Chromosome 2"/>
</dbReference>
<organism evidence="7 8">
    <name type="scientific">Malassezia yamatoensis</name>
    <dbReference type="NCBI Taxonomy" id="253288"/>
    <lineage>
        <taxon>Eukaryota</taxon>
        <taxon>Fungi</taxon>
        <taxon>Dikarya</taxon>
        <taxon>Basidiomycota</taxon>
        <taxon>Ustilaginomycotina</taxon>
        <taxon>Malasseziomycetes</taxon>
        <taxon>Malasseziales</taxon>
        <taxon>Malasseziaceae</taxon>
        <taxon>Malassezia</taxon>
    </lineage>
</organism>
<dbReference type="Gene3D" id="1.10.287.660">
    <property type="entry name" value="Helix hairpin bin"/>
    <property type="match status" value="1"/>
</dbReference>
<sequence length="277" mass="31666">MPPSQEKAQSALYRFRQAQAIEMNMPVNGPPESRPKTTAGVTSLRDCERWRKEIIRELDRRISKIQDYGLNEYEVRDLNDEINQYLRDKITWEKHIVALGGANYLASSGGLMLDQEGNEVPGSQGYKYFGRAKELPGVKELFNRTEEQEKQLESYRSQRFLRFQNQSGAYFGNDDENDPELLAEEVEAENYGWDQGCARIAAALQLPNTESFPPIPRAAPTPLKLSTDSNHTQTDAIIPNLNAIDARELEMPAMPERKEIERFLLRAKKAALREECE</sequence>
<dbReference type="EMBL" id="CP119944">
    <property type="protein sequence ID" value="WFC98921.1"/>
    <property type="molecule type" value="Genomic_DNA"/>
</dbReference>
<dbReference type="GO" id="GO:0000350">
    <property type="term" value="P:generation of catalytic spliceosome for second transesterification step"/>
    <property type="evidence" value="ECO:0007669"/>
    <property type="project" value="InterPro"/>
</dbReference>
<dbReference type="InterPro" id="IPR037200">
    <property type="entry name" value="Isy1_sf"/>
</dbReference>
<reference evidence="7 8" key="1">
    <citation type="submission" date="2023-03" db="EMBL/GenBank/DDBJ databases">
        <title>Mating type loci evolution in Malassezia.</title>
        <authorList>
            <person name="Coelho M.A."/>
        </authorList>
    </citation>
    <scope>NUCLEOTIDE SEQUENCE [LARGE SCALE GENOMIC DNA]</scope>
    <source>
        <strain evidence="7 8">CBS 9725</strain>
    </source>
</reference>